<evidence type="ECO:0000256" key="1">
    <source>
        <dbReference type="SAM" id="MobiDB-lite"/>
    </source>
</evidence>
<sequence length="149" mass="16234">MNNRPSSMSADSKKITHPGRQSSGVTVSLVGEFVGKTSHTTDGVSRRFLVDNYCVAGGCAGEIITLYVKSFHAESVGVIPDRITVELSSVYVVDKGTHSYASANHNFTTDYQPAKPKKKSQKNTRCTSLREGKVTARVPKIKPVRGKYK</sequence>
<dbReference type="AlphaFoldDB" id="A0AAP9D9U7"/>
<dbReference type="Proteomes" id="UP000317812">
    <property type="component" value="Chromosome"/>
</dbReference>
<gene>
    <name evidence="2" type="ORF">ES815_03225</name>
</gene>
<dbReference type="RefSeq" id="WP_142486598.1">
    <property type="nucleotide sequence ID" value="NZ_CP035382.1"/>
</dbReference>
<evidence type="ECO:0000313" key="3">
    <source>
        <dbReference type="Proteomes" id="UP000317812"/>
    </source>
</evidence>
<evidence type="ECO:0000313" key="2">
    <source>
        <dbReference type="EMBL" id="QDK17374.1"/>
    </source>
</evidence>
<feature type="region of interest" description="Disordered" evidence="1">
    <location>
        <begin position="1"/>
        <end position="23"/>
    </location>
</feature>
<protein>
    <submittedName>
        <fullName evidence="2">Uncharacterized protein</fullName>
    </submittedName>
</protein>
<organism evidence="2 3">
    <name type="scientific">Leclercia adecarboxylata</name>
    <dbReference type="NCBI Taxonomy" id="83655"/>
    <lineage>
        <taxon>Bacteria</taxon>
        <taxon>Pseudomonadati</taxon>
        <taxon>Pseudomonadota</taxon>
        <taxon>Gammaproteobacteria</taxon>
        <taxon>Enterobacterales</taxon>
        <taxon>Enterobacteriaceae</taxon>
        <taxon>Leclercia</taxon>
    </lineage>
</organism>
<proteinExistence type="predicted"/>
<accession>A0AAP9D9U7</accession>
<reference evidence="2 3" key="1">
    <citation type="submission" date="2019-01" db="EMBL/GenBank/DDBJ databases">
        <title>Florfenicol resistance in Enterobacteriaceae and whole-genome sequence analysis of florfenicol-resistant Leclercia adecarboxylata strain R25.</title>
        <authorList>
            <person name="Bao Q."/>
            <person name="Ying Y."/>
        </authorList>
    </citation>
    <scope>NUCLEOTIDE SEQUENCE [LARGE SCALE GENOMIC DNA]</scope>
    <source>
        <strain evidence="2 3">R25</strain>
    </source>
</reference>
<feature type="compositionally biased region" description="Polar residues" evidence="1">
    <location>
        <begin position="1"/>
        <end position="10"/>
    </location>
</feature>
<dbReference type="EMBL" id="CP035382">
    <property type="protein sequence ID" value="QDK17374.1"/>
    <property type="molecule type" value="Genomic_DNA"/>
</dbReference>
<name>A0AAP9D9U7_9ENTR</name>